<dbReference type="SUPFAM" id="SSF117856">
    <property type="entry name" value="AF0104/ALDC/Ptd012-like"/>
    <property type="match status" value="2"/>
</dbReference>
<proteinExistence type="predicted"/>
<dbReference type="InterPro" id="IPR005175">
    <property type="entry name" value="PPC_dom"/>
</dbReference>
<evidence type="ECO:0000313" key="3">
    <source>
        <dbReference type="Proteomes" id="UP000325684"/>
    </source>
</evidence>
<dbReference type="Proteomes" id="UP000325684">
    <property type="component" value="Unassembled WGS sequence"/>
</dbReference>
<feature type="domain" description="PPC" evidence="1">
    <location>
        <begin position="19"/>
        <end position="164"/>
    </location>
</feature>
<reference evidence="2 3" key="1">
    <citation type="journal article" date="2019" name="Microorganisms">
        <title>Genome Insights into the Novel Species Microvirga brassicacearum, a Rapeseed Endophyte with Biotechnological Potential.</title>
        <authorList>
            <person name="Jimenez-Gomez A."/>
            <person name="Saati-Santamaria Z."/>
            <person name="Igual J.M."/>
            <person name="Rivas R."/>
            <person name="Mateos P.F."/>
            <person name="Garcia-Fraile P."/>
        </authorList>
    </citation>
    <scope>NUCLEOTIDE SEQUENCE [LARGE SCALE GENOMIC DNA]</scope>
    <source>
        <strain evidence="2 3">CDVBN77</strain>
    </source>
</reference>
<feature type="domain" description="PPC" evidence="1">
    <location>
        <begin position="171"/>
        <end position="286"/>
    </location>
</feature>
<name>A0A5N3PIE3_9HYPH</name>
<dbReference type="Gene3D" id="3.30.1330.80">
    <property type="entry name" value="Hypothetical protein, similar to alpha- acetolactate decarboxylase, domain 2"/>
    <property type="match status" value="2"/>
</dbReference>
<keyword evidence="3" id="KW-1185">Reference proteome</keyword>
<dbReference type="OrthoDB" id="8720942at2"/>
<keyword evidence="2" id="KW-0238">DNA-binding</keyword>
<accession>A0A5N3PIE3</accession>
<evidence type="ECO:0000313" key="2">
    <source>
        <dbReference type="EMBL" id="KAB0269453.1"/>
    </source>
</evidence>
<dbReference type="GO" id="GO:0003677">
    <property type="term" value="F:DNA binding"/>
    <property type="evidence" value="ECO:0007669"/>
    <property type="project" value="UniProtKB-KW"/>
</dbReference>
<evidence type="ECO:0000259" key="1">
    <source>
        <dbReference type="PROSITE" id="PS51742"/>
    </source>
</evidence>
<dbReference type="Pfam" id="PF03479">
    <property type="entry name" value="PCC"/>
    <property type="match status" value="1"/>
</dbReference>
<dbReference type="EMBL" id="VCMV01000002">
    <property type="protein sequence ID" value="KAB0269453.1"/>
    <property type="molecule type" value="Genomic_DNA"/>
</dbReference>
<comment type="caution">
    <text evidence="2">The sequence shown here is derived from an EMBL/GenBank/DDBJ whole genome shotgun (WGS) entry which is preliminary data.</text>
</comment>
<gene>
    <name evidence="2" type="ORF">FEZ63_00680</name>
</gene>
<dbReference type="RefSeq" id="WP_150941718.1">
    <property type="nucleotide sequence ID" value="NZ_VCMV01000002.1"/>
</dbReference>
<protein>
    <submittedName>
        <fullName evidence="2">DNA-binding protein</fullName>
    </submittedName>
</protein>
<sequence length="286" mass="30290">MRQIRHPGPVAATRTSAIADAPIHLRFTLQPGDRVDAGIAKGFAAAGCLGGVVAFDSGSCDPFQFVIPAVSRDGAHAAWYSDVFSPEGAVEMKQCVGIVGDRDGKPFLHCHGMWQTSDGLRMGHMLAPTCVVAQPIVVTGLGFAHATFSATYDAETHFTLFEPVAAGAQAPSPPTSSLLVRVRPNEDVCLALESLCTSHGIASANVFGIGSLNEVYFADGRQMHSHATELLIRQGRVTSVDGAPRARLEIAVVDMEGNISEGEIRRGDNPVCVTFELVIEPLALFP</sequence>
<organism evidence="2 3">
    <name type="scientific">Microvirga brassicacearum</name>
    <dbReference type="NCBI Taxonomy" id="2580413"/>
    <lineage>
        <taxon>Bacteria</taxon>
        <taxon>Pseudomonadati</taxon>
        <taxon>Pseudomonadota</taxon>
        <taxon>Alphaproteobacteria</taxon>
        <taxon>Hyphomicrobiales</taxon>
        <taxon>Methylobacteriaceae</taxon>
        <taxon>Microvirga</taxon>
    </lineage>
</organism>
<dbReference type="PROSITE" id="PS51742">
    <property type="entry name" value="PPC"/>
    <property type="match status" value="2"/>
</dbReference>
<dbReference type="AlphaFoldDB" id="A0A5N3PIE3"/>